<dbReference type="Gene3D" id="3.40.50.300">
    <property type="entry name" value="P-loop containing nucleotide triphosphate hydrolases"/>
    <property type="match status" value="1"/>
</dbReference>
<proteinExistence type="predicted"/>
<evidence type="ECO:0000313" key="4">
    <source>
        <dbReference type="EMBL" id="PJE79906.1"/>
    </source>
</evidence>
<evidence type="ECO:0000259" key="3">
    <source>
        <dbReference type="PROSITE" id="PS50893"/>
    </source>
</evidence>
<dbReference type="EC" id="3.6.3.-" evidence="4"/>
<feature type="domain" description="ABC transporter" evidence="3">
    <location>
        <begin position="7"/>
        <end position="235"/>
    </location>
</feature>
<organism evidence="4">
    <name type="scientific">invertebrate metagenome</name>
    <dbReference type="NCBI Taxonomy" id="1711999"/>
    <lineage>
        <taxon>unclassified sequences</taxon>
        <taxon>metagenomes</taxon>
        <taxon>organismal metagenomes</taxon>
    </lineage>
</organism>
<sequence length="242" mass="27028">MKGKYAINIKKAALTMQGHDCLKIPSFQVRNGETVLIHGENGSGKTLLLKMLAGLMVPDSGQVRVFNTPLNELKKGHRDTFRAKHMGIVFQQLHLLPYLPALQNIILPLGFSECRKEHVKHSHTTPEFEAYQLMARLKLEDPKRLQIAAEQLSIGLQQRIAVARALMGAPNLILADEPASSLDTAGKQIVFRFLVEYCREHNSTLVCISHDHGAIDGEKSQCFDRTIDMADINSVSQVNPLW</sequence>
<dbReference type="SMART" id="SM00382">
    <property type="entry name" value="AAA"/>
    <property type="match status" value="1"/>
</dbReference>
<dbReference type="PROSITE" id="PS50893">
    <property type="entry name" value="ABC_TRANSPORTER_2"/>
    <property type="match status" value="1"/>
</dbReference>
<dbReference type="GO" id="GO:0016887">
    <property type="term" value="F:ATP hydrolysis activity"/>
    <property type="evidence" value="ECO:0007669"/>
    <property type="project" value="InterPro"/>
</dbReference>
<dbReference type="InterPro" id="IPR003439">
    <property type="entry name" value="ABC_transporter-like_ATP-bd"/>
</dbReference>
<keyword evidence="2 4" id="KW-0067">ATP-binding</keyword>
<dbReference type="Pfam" id="PF00005">
    <property type="entry name" value="ABC_tran"/>
    <property type="match status" value="1"/>
</dbReference>
<dbReference type="InterPro" id="IPR003593">
    <property type="entry name" value="AAA+_ATPase"/>
</dbReference>
<reference evidence="4" key="1">
    <citation type="journal article" date="2017" name="Appl. Environ. Microbiol.">
        <title>Molecular characterization of an Endozoicomonas-like organism causing infection in king scallop Pecten maximus L.</title>
        <authorList>
            <person name="Cano I."/>
            <person name="van Aerle R."/>
            <person name="Ross S."/>
            <person name="Verner-Jeffreys D.W."/>
            <person name="Paley R.K."/>
            <person name="Rimmer G."/>
            <person name="Ryder D."/>
            <person name="Hooper P."/>
            <person name="Stone D."/>
            <person name="Feist S.W."/>
        </authorList>
    </citation>
    <scope>NUCLEOTIDE SEQUENCE</scope>
</reference>
<gene>
    <name evidence="4" type="primary">lolD_1</name>
    <name evidence="4" type="ORF">CI610_01130</name>
</gene>
<dbReference type="GO" id="GO:0022857">
    <property type="term" value="F:transmembrane transporter activity"/>
    <property type="evidence" value="ECO:0007669"/>
    <property type="project" value="TreeGrafter"/>
</dbReference>
<keyword evidence="4" id="KW-0378">Hydrolase</keyword>
<dbReference type="InterPro" id="IPR027417">
    <property type="entry name" value="P-loop_NTPase"/>
</dbReference>
<evidence type="ECO:0000256" key="1">
    <source>
        <dbReference type="ARBA" id="ARBA00022741"/>
    </source>
</evidence>
<protein>
    <submittedName>
        <fullName evidence="4">Lipoprotein-releasing system ATP-binding protein LolD</fullName>
        <ecNumber evidence="4">3.6.3.-</ecNumber>
    </submittedName>
</protein>
<accession>A0A2H9T9J7</accession>
<comment type="caution">
    <text evidence="4">The sequence shown here is derived from an EMBL/GenBank/DDBJ whole genome shotgun (WGS) entry which is preliminary data.</text>
</comment>
<dbReference type="GO" id="GO:0005886">
    <property type="term" value="C:plasma membrane"/>
    <property type="evidence" value="ECO:0007669"/>
    <property type="project" value="TreeGrafter"/>
</dbReference>
<dbReference type="PANTHER" id="PTHR24220">
    <property type="entry name" value="IMPORT ATP-BINDING PROTEIN"/>
    <property type="match status" value="1"/>
</dbReference>
<dbReference type="SUPFAM" id="SSF52540">
    <property type="entry name" value="P-loop containing nucleoside triphosphate hydrolases"/>
    <property type="match status" value="1"/>
</dbReference>
<evidence type="ECO:0000256" key="2">
    <source>
        <dbReference type="ARBA" id="ARBA00022840"/>
    </source>
</evidence>
<dbReference type="PANTHER" id="PTHR24220:SF611">
    <property type="entry name" value="ATP-BINDING COMPONENT OF ABC TRANSPORTER-RELATED"/>
    <property type="match status" value="1"/>
</dbReference>
<dbReference type="EMBL" id="NSIT01000042">
    <property type="protein sequence ID" value="PJE79906.1"/>
    <property type="molecule type" value="Genomic_DNA"/>
</dbReference>
<dbReference type="InterPro" id="IPR015854">
    <property type="entry name" value="ABC_transpr_LolD-like"/>
</dbReference>
<keyword evidence="1" id="KW-0547">Nucleotide-binding</keyword>
<dbReference type="AlphaFoldDB" id="A0A2H9T9J7"/>
<dbReference type="GO" id="GO:0005524">
    <property type="term" value="F:ATP binding"/>
    <property type="evidence" value="ECO:0007669"/>
    <property type="project" value="UniProtKB-KW"/>
</dbReference>
<name>A0A2H9T9J7_9ZZZZ</name>
<keyword evidence="4" id="KW-0449">Lipoprotein</keyword>